<evidence type="ECO:0000256" key="4">
    <source>
        <dbReference type="PROSITE-ProRule" id="PRU10141"/>
    </source>
</evidence>
<accession>A0ABR3J567</accession>
<keyword evidence="8" id="KW-1185">Reference proteome</keyword>
<evidence type="ECO:0000313" key="8">
    <source>
        <dbReference type="Proteomes" id="UP001556367"/>
    </source>
</evidence>
<dbReference type="SMART" id="SM00220">
    <property type="entry name" value="S_TKc"/>
    <property type="match status" value="1"/>
</dbReference>
<feature type="compositionally biased region" description="Basic and acidic residues" evidence="5">
    <location>
        <begin position="519"/>
        <end position="531"/>
    </location>
</feature>
<reference evidence="8" key="1">
    <citation type="submission" date="2024-06" db="EMBL/GenBank/DDBJ databases">
        <title>Multi-omics analyses provide insights into the biosynthesis of the anticancer antibiotic pleurotin in Hohenbuehelia grisea.</title>
        <authorList>
            <person name="Weaver J.A."/>
            <person name="Alberti F."/>
        </authorList>
    </citation>
    <scope>NUCLEOTIDE SEQUENCE [LARGE SCALE GENOMIC DNA]</scope>
    <source>
        <strain evidence="8">T-177</strain>
    </source>
</reference>
<dbReference type="Gene3D" id="3.30.200.20">
    <property type="entry name" value="Phosphorylase Kinase, domain 1"/>
    <property type="match status" value="1"/>
</dbReference>
<evidence type="ECO:0000256" key="2">
    <source>
        <dbReference type="ARBA" id="ARBA00022741"/>
    </source>
</evidence>
<proteinExistence type="inferred from homology"/>
<feature type="compositionally biased region" description="Pro residues" evidence="5">
    <location>
        <begin position="559"/>
        <end position="569"/>
    </location>
</feature>
<feature type="compositionally biased region" description="Polar residues" evidence="5">
    <location>
        <begin position="611"/>
        <end position="627"/>
    </location>
</feature>
<dbReference type="PANTHER" id="PTHR48014">
    <property type="entry name" value="SERINE/THREONINE-PROTEIN KINASE FRAY2"/>
    <property type="match status" value="1"/>
</dbReference>
<dbReference type="PROSITE" id="PS50011">
    <property type="entry name" value="PROTEIN_KINASE_DOM"/>
    <property type="match status" value="1"/>
</dbReference>
<dbReference type="EMBL" id="JASNQZ010000011">
    <property type="protein sequence ID" value="KAL0950778.1"/>
    <property type="molecule type" value="Genomic_DNA"/>
</dbReference>
<name>A0ABR3J567_9AGAR</name>
<feature type="binding site" evidence="4">
    <location>
        <position position="80"/>
    </location>
    <ligand>
        <name>ATP</name>
        <dbReference type="ChEBI" id="CHEBI:30616"/>
    </ligand>
</feature>
<dbReference type="Proteomes" id="UP001556367">
    <property type="component" value="Unassembled WGS sequence"/>
</dbReference>
<dbReference type="InterPro" id="IPR011009">
    <property type="entry name" value="Kinase-like_dom_sf"/>
</dbReference>
<keyword evidence="2 4" id="KW-0547">Nucleotide-binding</keyword>
<evidence type="ECO:0000256" key="3">
    <source>
        <dbReference type="ARBA" id="ARBA00022840"/>
    </source>
</evidence>
<evidence type="ECO:0000256" key="5">
    <source>
        <dbReference type="SAM" id="MobiDB-lite"/>
    </source>
</evidence>
<comment type="similarity">
    <text evidence="1">Belongs to the protein kinase superfamily. STE Ser/Thr protein kinase family. STE20 subfamily.</text>
</comment>
<organism evidence="7 8">
    <name type="scientific">Hohenbuehelia grisea</name>
    <dbReference type="NCBI Taxonomy" id="104357"/>
    <lineage>
        <taxon>Eukaryota</taxon>
        <taxon>Fungi</taxon>
        <taxon>Dikarya</taxon>
        <taxon>Basidiomycota</taxon>
        <taxon>Agaricomycotina</taxon>
        <taxon>Agaricomycetes</taxon>
        <taxon>Agaricomycetidae</taxon>
        <taxon>Agaricales</taxon>
        <taxon>Pleurotineae</taxon>
        <taxon>Pleurotaceae</taxon>
        <taxon>Hohenbuehelia</taxon>
    </lineage>
</organism>
<gene>
    <name evidence="7" type="ORF">HGRIS_007545</name>
</gene>
<sequence length="771" mass="83595">MAAPTQASVKSSISSGMQGVQKKFIGAVEDAWQLYSDRAVDYTLGSIIGFGASSIVYTALYNPPGEKDGPPPTPIPCALKVLDLDKLPPHALSLLQRETTLMSLSKHPNVIRVRGSWMDGHKLYIAMRLMNKGSAADVMHYGWPGGMEEEVVKCILKQTLQGLNYLHINGFIHRDVKAANLLIDDDGTVLLGDLGVAADLTEDQAHPTSKRNITSATAALSYEPGRTSTIEATASTSSSNKHVVLVDAVIPPRPRIGKRKSFVGTPCWMAPELIQGRQYDSSADIWSFGITALELSQGRPPRARETPQKVLMRTIQEDPPTLDREGGTYKYSRAFKEMVDSCLVKDPTKRPTAEQLLQTPFFKSSKKPSYLVGAILKDLPPLTQRQERRLVQTVLSQRTIDSWDFATTIHSPQTSIYRHRLRLDDDELPDSAASIHSRHSSHDRHSGDSPHDSIVGGGSIKSKRHLKGISWEAPVAEDERELASSSPSSPSDRSGFQDMAGSNSQSATPSSPTSSVSVLEEHKPAEERPPEPESEPEIQQHSTVTAKPLPAPSAQTTPIPIPRPPPSSFPPQRDTGGRQNRPSSSQGTASSPSSSPSQKGGIWRKIKSNFRRPSTQAGYDSSSSGSPRASLFDGASARLEAVRLSATNAGEVPLKDVPEKTTTPTRRGVSAARPSTATRCDAHDAAALKCPKTETKQHGSLSSRFSRRRPCTAVAKCETHDHVHMPVGEYVQKPGEEKKKVGSRFGRRASTGKLALATVTTRTAQAVGLMK</sequence>
<dbReference type="Gene3D" id="1.10.510.10">
    <property type="entry name" value="Transferase(Phosphotransferase) domain 1"/>
    <property type="match status" value="1"/>
</dbReference>
<feature type="region of interest" description="Disordered" evidence="5">
    <location>
        <begin position="646"/>
        <end position="680"/>
    </location>
</feature>
<dbReference type="SUPFAM" id="SSF56112">
    <property type="entry name" value="Protein kinase-like (PK-like)"/>
    <property type="match status" value="1"/>
</dbReference>
<keyword evidence="3 4" id="KW-0067">ATP-binding</keyword>
<dbReference type="InterPro" id="IPR017441">
    <property type="entry name" value="Protein_kinase_ATP_BS"/>
</dbReference>
<dbReference type="InterPro" id="IPR047173">
    <property type="entry name" value="STRAD_A/B-like"/>
</dbReference>
<feature type="domain" description="Protein kinase" evidence="6">
    <location>
        <begin position="42"/>
        <end position="362"/>
    </location>
</feature>
<dbReference type="PROSITE" id="PS00107">
    <property type="entry name" value="PROTEIN_KINASE_ATP"/>
    <property type="match status" value="1"/>
</dbReference>
<evidence type="ECO:0000256" key="1">
    <source>
        <dbReference type="ARBA" id="ARBA00008874"/>
    </source>
</evidence>
<evidence type="ECO:0000259" key="6">
    <source>
        <dbReference type="PROSITE" id="PS50011"/>
    </source>
</evidence>
<feature type="region of interest" description="Disordered" evidence="5">
    <location>
        <begin position="431"/>
        <end position="631"/>
    </location>
</feature>
<evidence type="ECO:0000313" key="7">
    <source>
        <dbReference type="EMBL" id="KAL0950778.1"/>
    </source>
</evidence>
<dbReference type="PANTHER" id="PTHR48014:SF21">
    <property type="entry name" value="SERINE_THREONINE-PROTEIN KINASE FRAY2"/>
    <property type="match status" value="1"/>
</dbReference>
<dbReference type="PROSITE" id="PS00108">
    <property type="entry name" value="PROTEIN_KINASE_ST"/>
    <property type="match status" value="1"/>
</dbReference>
<dbReference type="InterPro" id="IPR000719">
    <property type="entry name" value="Prot_kinase_dom"/>
</dbReference>
<feature type="compositionally biased region" description="Low complexity" evidence="5">
    <location>
        <begin position="582"/>
        <end position="597"/>
    </location>
</feature>
<dbReference type="InterPro" id="IPR008271">
    <property type="entry name" value="Ser/Thr_kinase_AS"/>
</dbReference>
<comment type="caution">
    <text evidence="7">The sequence shown here is derived from an EMBL/GenBank/DDBJ whole genome shotgun (WGS) entry which is preliminary data.</text>
</comment>
<protein>
    <recommendedName>
        <fullName evidence="6">Protein kinase domain-containing protein</fullName>
    </recommendedName>
</protein>
<dbReference type="Pfam" id="PF00069">
    <property type="entry name" value="Pkinase"/>
    <property type="match status" value="2"/>
</dbReference>
<feature type="compositionally biased region" description="Low complexity" evidence="5">
    <location>
        <begin position="502"/>
        <end position="518"/>
    </location>
</feature>